<dbReference type="Proteomes" id="UP001213799">
    <property type="component" value="Unassembled WGS sequence"/>
</dbReference>
<comment type="caution">
    <text evidence="2">The sequence shown here is derived from an EMBL/GenBank/DDBJ whole genome shotgun (WGS) entry which is preliminary data.</text>
</comment>
<dbReference type="PANTHER" id="PTHR36156:SF2">
    <property type="entry name" value="CUPIN TYPE-2 DOMAIN-CONTAINING PROTEIN"/>
    <property type="match status" value="1"/>
</dbReference>
<dbReference type="PANTHER" id="PTHR36156">
    <property type="entry name" value="SLR2101 PROTEIN"/>
    <property type="match status" value="1"/>
</dbReference>
<dbReference type="RefSeq" id="XP_056748367.1">
    <property type="nucleotide sequence ID" value="XM_056903080.1"/>
</dbReference>
<proteinExistence type="predicted"/>
<evidence type="ECO:0000313" key="2">
    <source>
        <dbReference type="EMBL" id="KAJ5589348.1"/>
    </source>
</evidence>
<dbReference type="InterPro" id="IPR013096">
    <property type="entry name" value="Cupin_2"/>
</dbReference>
<dbReference type="Pfam" id="PF07883">
    <property type="entry name" value="Cupin_2"/>
    <property type="match status" value="1"/>
</dbReference>
<accession>A0AAD6GTB2</accession>
<dbReference type="EMBL" id="JAQJAE010000006">
    <property type="protein sequence ID" value="KAJ5589348.1"/>
    <property type="molecule type" value="Genomic_DNA"/>
</dbReference>
<name>A0AAD6GTB2_9EURO</name>
<dbReference type="GeneID" id="81593322"/>
<dbReference type="CDD" id="cd02231">
    <property type="entry name" value="cupin_BLL6423-like"/>
    <property type="match status" value="1"/>
</dbReference>
<dbReference type="AlphaFoldDB" id="A0AAD6GTB2"/>
<keyword evidence="3" id="KW-1185">Reference proteome</keyword>
<evidence type="ECO:0000259" key="1">
    <source>
        <dbReference type="Pfam" id="PF07883"/>
    </source>
</evidence>
<gene>
    <name evidence="2" type="ORF">N7537_012026</name>
</gene>
<dbReference type="InterPro" id="IPR014710">
    <property type="entry name" value="RmlC-like_jellyroll"/>
</dbReference>
<dbReference type="Gene3D" id="2.60.120.10">
    <property type="entry name" value="Jelly Rolls"/>
    <property type="match status" value="1"/>
</dbReference>
<dbReference type="InterPro" id="IPR011051">
    <property type="entry name" value="RmlC_Cupin_sf"/>
</dbReference>
<organism evidence="2 3">
    <name type="scientific">Penicillium hordei</name>
    <dbReference type="NCBI Taxonomy" id="40994"/>
    <lineage>
        <taxon>Eukaryota</taxon>
        <taxon>Fungi</taxon>
        <taxon>Dikarya</taxon>
        <taxon>Ascomycota</taxon>
        <taxon>Pezizomycotina</taxon>
        <taxon>Eurotiomycetes</taxon>
        <taxon>Eurotiomycetidae</taxon>
        <taxon>Eurotiales</taxon>
        <taxon>Aspergillaceae</taxon>
        <taxon>Penicillium</taxon>
    </lineage>
</organism>
<reference evidence="2" key="1">
    <citation type="journal article" date="2023" name="IMA Fungus">
        <title>Comparative genomic study of the Penicillium genus elucidates a diverse pangenome and 15 lateral gene transfer events.</title>
        <authorList>
            <person name="Petersen C."/>
            <person name="Sorensen T."/>
            <person name="Nielsen M.R."/>
            <person name="Sondergaard T.E."/>
            <person name="Sorensen J.L."/>
            <person name="Fitzpatrick D.A."/>
            <person name="Frisvad J.C."/>
            <person name="Nielsen K.L."/>
        </authorList>
    </citation>
    <scope>NUCLEOTIDE SEQUENCE</scope>
    <source>
        <strain evidence="2">IBT 12815</strain>
    </source>
</reference>
<protein>
    <recommendedName>
        <fullName evidence="1">Cupin type-2 domain-containing protein</fullName>
    </recommendedName>
</protein>
<dbReference type="InterPro" id="IPR047142">
    <property type="entry name" value="OryJ/VirC-like"/>
</dbReference>
<reference evidence="2" key="2">
    <citation type="submission" date="2023-01" db="EMBL/GenBank/DDBJ databases">
        <authorList>
            <person name="Petersen C."/>
        </authorList>
    </citation>
    <scope>NUCLEOTIDE SEQUENCE</scope>
    <source>
        <strain evidence="2">IBT 12815</strain>
    </source>
</reference>
<dbReference type="SUPFAM" id="SSF51182">
    <property type="entry name" value="RmlC-like cupins"/>
    <property type="match status" value="1"/>
</dbReference>
<feature type="domain" description="Cupin type-2" evidence="1">
    <location>
        <begin position="101"/>
        <end position="168"/>
    </location>
</feature>
<sequence length="198" mass="21738">MSSKVYADIYATEGPFTQFPGAGLPDIKRFITTHNSQGEGVFLHADNGDHQALMANGRGCQNILYTTQGEAVDLNGEVDIALAKNNPPGLHVPGGTLVRMIDFAPGVESPMHRAMSLDYGTVIEGEFEVELDSGEKRIMRRGDVLVQRATAHRWRNVSSDKPGRMLFVLLDCQPMDPINGKEFVVELNELSPDFGDNH</sequence>
<evidence type="ECO:0000313" key="3">
    <source>
        <dbReference type="Proteomes" id="UP001213799"/>
    </source>
</evidence>